<keyword evidence="2" id="KW-1185">Reference proteome</keyword>
<accession>A0ACB8RTM9</accession>
<gene>
    <name evidence="1" type="ORF">FA95DRAFT_1291395</name>
</gene>
<dbReference type="Proteomes" id="UP000814033">
    <property type="component" value="Unassembled WGS sequence"/>
</dbReference>
<name>A0ACB8RTM9_9AGAM</name>
<proteinExistence type="predicted"/>
<dbReference type="EMBL" id="MU275913">
    <property type="protein sequence ID" value="KAI0046965.1"/>
    <property type="molecule type" value="Genomic_DNA"/>
</dbReference>
<sequence>MGYLSLARLITFGTSLLFSIIVLGIAADVISTEEKYLDEYSNFAALAVATAVLTLATVGPMLIIDILRRGAFSSWIVVELGWLSILWVLWLATGADAANTDGNTFIGSSCNFENSIVSRVCNEFKAIEAFSFLTWIILMAYTVLLLVLAIRGQNAGHSVWKSSVRDGAFLEPAVHKDVDLSQSAYPQQTAGTHQQPVSMPVPHTSPVVQV</sequence>
<evidence type="ECO:0000313" key="2">
    <source>
        <dbReference type="Proteomes" id="UP000814033"/>
    </source>
</evidence>
<reference evidence="1" key="2">
    <citation type="journal article" date="2022" name="New Phytol.">
        <title>Evolutionary transition to the ectomycorrhizal habit in the genomes of a hyperdiverse lineage of mushroom-forming fungi.</title>
        <authorList>
            <person name="Looney B."/>
            <person name="Miyauchi S."/>
            <person name="Morin E."/>
            <person name="Drula E."/>
            <person name="Courty P.E."/>
            <person name="Kohler A."/>
            <person name="Kuo A."/>
            <person name="LaButti K."/>
            <person name="Pangilinan J."/>
            <person name="Lipzen A."/>
            <person name="Riley R."/>
            <person name="Andreopoulos W."/>
            <person name="He G."/>
            <person name="Johnson J."/>
            <person name="Nolan M."/>
            <person name="Tritt A."/>
            <person name="Barry K.W."/>
            <person name="Grigoriev I.V."/>
            <person name="Nagy L.G."/>
            <person name="Hibbett D."/>
            <person name="Henrissat B."/>
            <person name="Matheny P.B."/>
            <person name="Labbe J."/>
            <person name="Martin F.M."/>
        </authorList>
    </citation>
    <scope>NUCLEOTIDE SEQUENCE</scope>
    <source>
        <strain evidence="1">FP105234-sp</strain>
    </source>
</reference>
<protein>
    <submittedName>
        <fullName evidence="1">Uncharacterized protein</fullName>
    </submittedName>
</protein>
<organism evidence="1 2">
    <name type="scientific">Auriscalpium vulgare</name>
    <dbReference type="NCBI Taxonomy" id="40419"/>
    <lineage>
        <taxon>Eukaryota</taxon>
        <taxon>Fungi</taxon>
        <taxon>Dikarya</taxon>
        <taxon>Basidiomycota</taxon>
        <taxon>Agaricomycotina</taxon>
        <taxon>Agaricomycetes</taxon>
        <taxon>Russulales</taxon>
        <taxon>Auriscalpiaceae</taxon>
        <taxon>Auriscalpium</taxon>
    </lineage>
</organism>
<comment type="caution">
    <text evidence="1">The sequence shown here is derived from an EMBL/GenBank/DDBJ whole genome shotgun (WGS) entry which is preliminary data.</text>
</comment>
<reference evidence="1" key="1">
    <citation type="submission" date="2021-02" db="EMBL/GenBank/DDBJ databases">
        <authorList>
            <consortium name="DOE Joint Genome Institute"/>
            <person name="Ahrendt S."/>
            <person name="Looney B.P."/>
            <person name="Miyauchi S."/>
            <person name="Morin E."/>
            <person name="Drula E."/>
            <person name="Courty P.E."/>
            <person name="Chicoki N."/>
            <person name="Fauchery L."/>
            <person name="Kohler A."/>
            <person name="Kuo A."/>
            <person name="Labutti K."/>
            <person name="Pangilinan J."/>
            <person name="Lipzen A."/>
            <person name="Riley R."/>
            <person name="Andreopoulos W."/>
            <person name="He G."/>
            <person name="Johnson J."/>
            <person name="Barry K.W."/>
            <person name="Grigoriev I.V."/>
            <person name="Nagy L."/>
            <person name="Hibbett D."/>
            <person name="Henrissat B."/>
            <person name="Matheny P.B."/>
            <person name="Labbe J."/>
            <person name="Martin F."/>
        </authorList>
    </citation>
    <scope>NUCLEOTIDE SEQUENCE</scope>
    <source>
        <strain evidence="1">FP105234-sp</strain>
    </source>
</reference>
<evidence type="ECO:0000313" key="1">
    <source>
        <dbReference type="EMBL" id="KAI0046965.1"/>
    </source>
</evidence>